<dbReference type="InterPro" id="IPR052155">
    <property type="entry name" value="Biofilm_reg_signaling"/>
</dbReference>
<organism evidence="3 4">
    <name type="scientific">Oceanobacillus bengalensis</name>
    <dbReference type="NCBI Taxonomy" id="1435466"/>
    <lineage>
        <taxon>Bacteria</taxon>
        <taxon>Bacillati</taxon>
        <taxon>Bacillota</taxon>
        <taxon>Bacilli</taxon>
        <taxon>Bacillales</taxon>
        <taxon>Bacillaceae</taxon>
        <taxon>Oceanobacillus</taxon>
    </lineage>
</organism>
<dbReference type="PANTHER" id="PTHR44757:SF2">
    <property type="entry name" value="BIOFILM ARCHITECTURE MAINTENANCE PROTEIN MBAA"/>
    <property type="match status" value="1"/>
</dbReference>
<dbReference type="InterPro" id="IPR000014">
    <property type="entry name" value="PAS"/>
</dbReference>
<dbReference type="RefSeq" id="WP_121133944.1">
    <property type="nucleotide sequence ID" value="NZ_JBHUFK010000035.1"/>
</dbReference>
<dbReference type="NCBIfam" id="TIGR00229">
    <property type="entry name" value="sensory_box"/>
    <property type="match status" value="1"/>
</dbReference>
<dbReference type="InterPro" id="IPR000160">
    <property type="entry name" value="GGDEF_dom"/>
</dbReference>
<dbReference type="Pfam" id="PF00990">
    <property type="entry name" value="GGDEF"/>
    <property type="match status" value="1"/>
</dbReference>
<accession>A0A494YSU8</accession>
<dbReference type="Gene3D" id="3.30.450.20">
    <property type="entry name" value="PAS domain"/>
    <property type="match status" value="1"/>
</dbReference>
<dbReference type="OrthoDB" id="9759607at2"/>
<dbReference type="Pfam" id="PF08447">
    <property type="entry name" value="PAS_3"/>
    <property type="match status" value="1"/>
</dbReference>
<sequence>MWIVVAVIIIGLLLVSIKLYNEKIKLQRQVDYLKPMVETVENVRDILYYCETKPTLNYLYLSPTVNDLIGPETLEEHLQNPEKIFEIVHPEDYDTLMKKTLGQLDFSEPIKVRFRNDQGQYMWYEEYATPVYEKGEYIAVQGIFRNIDERVSLHQQLEYKISHDALTDIHNREYFQSKLNYFNQDWDIPIAVIVADLDDLKFINDNYGHHMGDCFIQEAANRLKMYADEETIVARIGGDEFAILLANASIPKVEQFLKKVQAQMNLYHDDTQLKRINISIGYAYSSSSKGVMEQLLREADTLMYQEKREKKQLISGG</sequence>
<dbReference type="EMBL" id="RBZO01000035">
    <property type="protein sequence ID" value="RKQ13200.1"/>
    <property type="molecule type" value="Genomic_DNA"/>
</dbReference>
<dbReference type="SMART" id="SM00267">
    <property type="entry name" value="GGDEF"/>
    <property type="match status" value="1"/>
</dbReference>
<evidence type="ECO:0000313" key="4">
    <source>
        <dbReference type="Proteomes" id="UP000281813"/>
    </source>
</evidence>
<evidence type="ECO:0000259" key="1">
    <source>
        <dbReference type="PROSITE" id="PS50113"/>
    </source>
</evidence>
<keyword evidence="4" id="KW-1185">Reference proteome</keyword>
<protein>
    <submittedName>
        <fullName evidence="3">Diguanylate cyclase</fullName>
    </submittedName>
</protein>
<dbReference type="InterPro" id="IPR029787">
    <property type="entry name" value="Nucleotide_cyclase"/>
</dbReference>
<dbReference type="Proteomes" id="UP000281813">
    <property type="component" value="Unassembled WGS sequence"/>
</dbReference>
<evidence type="ECO:0000259" key="2">
    <source>
        <dbReference type="PROSITE" id="PS50887"/>
    </source>
</evidence>
<dbReference type="SUPFAM" id="SSF55785">
    <property type="entry name" value="PYP-like sensor domain (PAS domain)"/>
    <property type="match status" value="1"/>
</dbReference>
<evidence type="ECO:0000313" key="3">
    <source>
        <dbReference type="EMBL" id="RKQ13200.1"/>
    </source>
</evidence>
<name>A0A494YSU8_9BACI</name>
<feature type="domain" description="PAC" evidence="1">
    <location>
        <begin position="108"/>
        <end position="159"/>
    </location>
</feature>
<gene>
    <name evidence="3" type="ORF">D8M05_17010</name>
</gene>
<dbReference type="PROSITE" id="PS50887">
    <property type="entry name" value="GGDEF"/>
    <property type="match status" value="1"/>
</dbReference>
<dbReference type="AlphaFoldDB" id="A0A494YSU8"/>
<dbReference type="InterPro" id="IPR043128">
    <property type="entry name" value="Rev_trsase/Diguanyl_cyclase"/>
</dbReference>
<dbReference type="CDD" id="cd01949">
    <property type="entry name" value="GGDEF"/>
    <property type="match status" value="1"/>
</dbReference>
<dbReference type="InterPro" id="IPR013655">
    <property type="entry name" value="PAS_fold_3"/>
</dbReference>
<feature type="domain" description="GGDEF" evidence="2">
    <location>
        <begin position="188"/>
        <end position="317"/>
    </location>
</feature>
<reference evidence="3 4" key="1">
    <citation type="journal article" date="2015" name="Antonie Van Leeuwenhoek">
        <title>Oceanobacillus bengalensis sp. nov., a bacterium isolated from seawater of the Bay of Bengal.</title>
        <authorList>
            <person name="Yongchang O."/>
            <person name="Xiang W."/>
            <person name="Wang G."/>
        </authorList>
    </citation>
    <scope>NUCLEOTIDE SEQUENCE [LARGE SCALE GENOMIC DNA]</scope>
    <source>
        <strain evidence="3 4">MCCC 1K00260</strain>
    </source>
</reference>
<dbReference type="InterPro" id="IPR000700">
    <property type="entry name" value="PAS-assoc_C"/>
</dbReference>
<dbReference type="PROSITE" id="PS50113">
    <property type="entry name" value="PAC"/>
    <property type="match status" value="1"/>
</dbReference>
<dbReference type="PANTHER" id="PTHR44757">
    <property type="entry name" value="DIGUANYLATE CYCLASE DGCP"/>
    <property type="match status" value="1"/>
</dbReference>
<dbReference type="NCBIfam" id="TIGR00254">
    <property type="entry name" value="GGDEF"/>
    <property type="match status" value="1"/>
</dbReference>
<dbReference type="Gene3D" id="3.30.70.270">
    <property type="match status" value="1"/>
</dbReference>
<proteinExistence type="predicted"/>
<dbReference type="InterPro" id="IPR035965">
    <property type="entry name" value="PAS-like_dom_sf"/>
</dbReference>
<dbReference type="SUPFAM" id="SSF55073">
    <property type="entry name" value="Nucleotide cyclase"/>
    <property type="match status" value="1"/>
</dbReference>
<comment type="caution">
    <text evidence="3">The sequence shown here is derived from an EMBL/GenBank/DDBJ whole genome shotgun (WGS) entry which is preliminary data.</text>
</comment>